<protein>
    <recommendedName>
        <fullName evidence="6 7">Polyphosphate kinase</fullName>
        <ecNumber evidence="6 7">2.7.4.1</ecNumber>
    </recommendedName>
    <alternativeName>
        <fullName evidence="6">ATP-polyphosphate phosphotransferase</fullName>
    </alternativeName>
    <alternativeName>
        <fullName evidence="6">Polyphosphoric acid kinase</fullName>
    </alternativeName>
</protein>
<evidence type="ECO:0000256" key="7">
    <source>
        <dbReference type="RuleBase" id="RU003800"/>
    </source>
</evidence>
<dbReference type="CDD" id="cd09165">
    <property type="entry name" value="PLDc_PaPPK1_C1_like"/>
    <property type="match status" value="1"/>
</dbReference>
<feature type="binding site" evidence="6">
    <location>
        <position position="566"/>
    </location>
    <ligand>
        <name>ATP</name>
        <dbReference type="ChEBI" id="CHEBI:30616"/>
    </ligand>
</feature>
<accession>A0A1V3L2W2</accession>
<feature type="domain" description="Polyphosphate kinase C-terminal" evidence="10">
    <location>
        <begin position="506"/>
        <end position="670"/>
    </location>
</feature>
<keyword evidence="6" id="KW-0479">Metal-binding</keyword>
<organism evidence="12 13">
    <name type="scientific">Rodentibacter ratti</name>
    <dbReference type="NCBI Taxonomy" id="1906745"/>
    <lineage>
        <taxon>Bacteria</taxon>
        <taxon>Pseudomonadati</taxon>
        <taxon>Pseudomonadota</taxon>
        <taxon>Gammaproteobacteria</taxon>
        <taxon>Pasteurellales</taxon>
        <taxon>Pasteurellaceae</taxon>
        <taxon>Rodentibacter</taxon>
    </lineage>
</organism>
<dbReference type="Proteomes" id="UP000188573">
    <property type="component" value="Unassembled WGS sequence"/>
</dbReference>
<dbReference type="InterPro" id="IPR036832">
    <property type="entry name" value="PPK_N_dom_sf"/>
</dbReference>
<dbReference type="InterPro" id="IPR024953">
    <property type="entry name" value="PP_kinase_middle"/>
</dbReference>
<reference evidence="12 13" key="1">
    <citation type="submission" date="2016-10" db="EMBL/GenBank/DDBJ databases">
        <title>Rodentibacter gen. nov. and new species.</title>
        <authorList>
            <person name="Christensen H."/>
        </authorList>
    </citation>
    <scope>NUCLEOTIDE SEQUENCE [LARGE SCALE GENOMIC DNA]</scope>
    <source>
        <strain evidence="12 13">Ac81</strain>
    </source>
</reference>
<dbReference type="InterPro" id="IPR025198">
    <property type="entry name" value="PPK_N_dom"/>
</dbReference>
<dbReference type="Gene3D" id="1.20.58.310">
    <property type="entry name" value="Polyphosphate kinase N-terminal domain"/>
    <property type="match status" value="1"/>
</dbReference>
<comment type="caution">
    <text evidence="12">The sequence shown here is derived from an EMBL/GenBank/DDBJ whole genome shotgun (WGS) entry which is preliminary data.</text>
</comment>
<keyword evidence="3 6" id="KW-0547">Nucleotide-binding</keyword>
<feature type="binding site" evidence="6">
    <location>
        <position position="594"/>
    </location>
    <ligand>
        <name>ATP</name>
        <dbReference type="ChEBI" id="CHEBI:30616"/>
    </ligand>
</feature>
<dbReference type="CDD" id="cd09168">
    <property type="entry name" value="PLDc_PaPPK1_C2_like"/>
    <property type="match status" value="1"/>
</dbReference>
<evidence type="ECO:0000256" key="2">
    <source>
        <dbReference type="ARBA" id="ARBA00022679"/>
    </source>
</evidence>
<comment type="catalytic activity">
    <reaction evidence="6 7">
        <text>[phosphate](n) + ATP = [phosphate](n+1) + ADP</text>
        <dbReference type="Rhea" id="RHEA:19573"/>
        <dbReference type="Rhea" id="RHEA-COMP:9859"/>
        <dbReference type="Rhea" id="RHEA-COMP:14280"/>
        <dbReference type="ChEBI" id="CHEBI:16838"/>
        <dbReference type="ChEBI" id="CHEBI:30616"/>
        <dbReference type="ChEBI" id="CHEBI:456216"/>
        <dbReference type="EC" id="2.7.4.1"/>
    </reaction>
</comment>
<dbReference type="GO" id="GO:0005524">
    <property type="term" value="F:ATP binding"/>
    <property type="evidence" value="ECO:0007669"/>
    <property type="project" value="UniProtKB-KW"/>
</dbReference>
<dbReference type="SUPFAM" id="SSF143724">
    <property type="entry name" value="PHP14-like"/>
    <property type="match status" value="1"/>
</dbReference>
<feature type="domain" description="Polyphosphate kinase C-terminal" evidence="11">
    <location>
        <begin position="334"/>
        <end position="496"/>
    </location>
</feature>
<dbReference type="Gene3D" id="3.30.870.10">
    <property type="entry name" value="Endonuclease Chain A"/>
    <property type="match status" value="2"/>
</dbReference>
<evidence type="ECO:0000313" key="12">
    <source>
        <dbReference type="EMBL" id="OOF84296.1"/>
    </source>
</evidence>
<keyword evidence="1 6" id="KW-0597">Phosphoprotein</keyword>
<evidence type="ECO:0000256" key="3">
    <source>
        <dbReference type="ARBA" id="ARBA00022741"/>
    </source>
</evidence>
<dbReference type="NCBIfam" id="TIGR03705">
    <property type="entry name" value="poly_P_kin"/>
    <property type="match status" value="1"/>
</dbReference>
<name>A0A1V3L2W2_9PAST</name>
<feature type="active site" description="Phosphohistidine intermediate" evidence="6">
    <location>
        <position position="437"/>
    </location>
</feature>
<keyword evidence="13" id="KW-1185">Reference proteome</keyword>
<dbReference type="SUPFAM" id="SSF56024">
    <property type="entry name" value="Phospholipase D/nuclease"/>
    <property type="match status" value="2"/>
</dbReference>
<comment type="PTM">
    <text evidence="6 7">An intermediate of this reaction is the autophosphorylated ppk in which a phosphate is covalently linked to a histidine residue through a N-P bond.</text>
</comment>
<feature type="domain" description="Polyphosphate kinase middle" evidence="8">
    <location>
        <begin position="122"/>
        <end position="304"/>
    </location>
</feature>
<dbReference type="Gene3D" id="3.30.1840.10">
    <property type="entry name" value="Polyphosphate kinase middle domain"/>
    <property type="match status" value="1"/>
</dbReference>
<proteinExistence type="inferred from homology"/>
<dbReference type="PIRSF" id="PIRSF015589">
    <property type="entry name" value="PP_kinase"/>
    <property type="match status" value="1"/>
</dbReference>
<evidence type="ECO:0000256" key="5">
    <source>
        <dbReference type="ARBA" id="ARBA00022840"/>
    </source>
</evidence>
<feature type="binding site" evidence="6">
    <location>
        <position position="45"/>
    </location>
    <ligand>
        <name>ATP</name>
        <dbReference type="ChEBI" id="CHEBI:30616"/>
    </ligand>
</feature>
<keyword evidence="6" id="KW-0460">Magnesium</keyword>
<keyword evidence="2 6" id="KW-0808">Transferase</keyword>
<dbReference type="GO" id="GO:0046872">
    <property type="term" value="F:metal ion binding"/>
    <property type="evidence" value="ECO:0007669"/>
    <property type="project" value="UniProtKB-KW"/>
</dbReference>
<comment type="function">
    <text evidence="6 7">Catalyzes the reversible transfer of the terminal phosphate of ATP to form a long-chain polyphosphate (polyP).</text>
</comment>
<dbReference type="InterPro" id="IPR025200">
    <property type="entry name" value="PPK_C_dom2"/>
</dbReference>
<comment type="cofactor">
    <cofactor evidence="6">
        <name>Mg(2+)</name>
        <dbReference type="ChEBI" id="CHEBI:18420"/>
    </cofactor>
</comment>
<feature type="binding site" evidence="6">
    <location>
        <position position="377"/>
    </location>
    <ligand>
        <name>Mg(2+)</name>
        <dbReference type="ChEBI" id="CHEBI:18420"/>
    </ligand>
</feature>
<evidence type="ECO:0000256" key="4">
    <source>
        <dbReference type="ARBA" id="ARBA00022777"/>
    </source>
</evidence>
<dbReference type="NCBIfam" id="NF003918">
    <property type="entry name" value="PRK05443.1-2"/>
    <property type="match status" value="1"/>
</dbReference>
<dbReference type="InterPro" id="IPR003414">
    <property type="entry name" value="PP_kinase"/>
</dbReference>
<evidence type="ECO:0000256" key="6">
    <source>
        <dbReference type="HAMAP-Rule" id="MF_00347"/>
    </source>
</evidence>
<dbReference type="NCBIfam" id="NF003917">
    <property type="entry name" value="PRK05443.1-1"/>
    <property type="match status" value="1"/>
</dbReference>
<dbReference type="Pfam" id="PF13089">
    <property type="entry name" value="PP_kinase_N"/>
    <property type="match status" value="1"/>
</dbReference>
<evidence type="ECO:0000259" key="11">
    <source>
        <dbReference type="Pfam" id="PF17941"/>
    </source>
</evidence>
<dbReference type="Pfam" id="PF17941">
    <property type="entry name" value="PP_kinase_C_1"/>
    <property type="match status" value="1"/>
</dbReference>
<feature type="domain" description="Polyphosphate kinase N-terminal" evidence="9">
    <location>
        <begin position="7"/>
        <end position="112"/>
    </location>
</feature>
<dbReference type="InterPro" id="IPR041108">
    <property type="entry name" value="PP_kinase_C_1"/>
</dbReference>
<dbReference type="NCBIfam" id="NF003921">
    <property type="entry name" value="PRK05443.2-2"/>
    <property type="match status" value="1"/>
</dbReference>
<dbReference type="Pfam" id="PF02503">
    <property type="entry name" value="PP_kinase"/>
    <property type="match status" value="1"/>
</dbReference>
<dbReference type="HAMAP" id="MF_00347">
    <property type="entry name" value="Polyphosphate_kinase"/>
    <property type="match status" value="1"/>
</dbReference>
<dbReference type="EMBL" id="MLAG01000001">
    <property type="protein sequence ID" value="OOF84296.1"/>
    <property type="molecule type" value="Genomic_DNA"/>
</dbReference>
<sequence length="689" mass="78164">MTDNNRFLCREMSLLAFNRRVLAQAQDPNTPLLERLRFLCIVSSNLDEFFEVRIAGLKRESKLYPYALLDCGKTAEETIAVVSKEARNLINEQYALFNDVLQPELAKEGIHFYRRRSWTEAQREWVSQYFDRELLPILTPIGLDPSHPFPRLLNKSLNFAVELDGNDAFGRPSSMAIVQAPRILPRVVKMPSDICQGDDGFVFLSSILHANVHKLFLGMTVKGCHQFRLTRDSDLSVESDREQLDNLRTAIQSELHYREYGDGVRLEVADLCPAHIYDFLLAQFKLSTNELYRVKGPVNLIRLNAIPDLVDRPDLKFPPVTPSSLSKQTKIDSILNYVRQAPILLHHPYQSFDPVVQMISEAANDPSVLAIKMTIYRTGSRSELVNALMQAALSGKQVTVVVELMARFDEANNVNWAQQLEDAGAHVVYGVFGYKVHAKMVLIIRREQGLLKRYAHLGTGNYHQGTSRIYTDFGLITADEQITYDVNTLFMEITGLGRPVKLNKLYQSPFTLHQEILAHIKQETLNAQAGRTGRIIAKMNSLVDTGVINALYEASQAGVQIDLIVRGMCTLRPGVEGLSENIRVRSIVGRQLEHSRVYYFYNNGAENTYISSADWMGRNFFRRIETATPIESAELKARVIEEGLTMALKDNTKAWEMQPDGSYQQIVPTENEIPFSLQNALWEKYGQTL</sequence>
<dbReference type="GO" id="GO:0006799">
    <property type="term" value="P:polyphosphate biosynthetic process"/>
    <property type="evidence" value="ECO:0007669"/>
    <property type="project" value="UniProtKB-UniRule"/>
</dbReference>
<evidence type="ECO:0000259" key="10">
    <source>
        <dbReference type="Pfam" id="PF13090"/>
    </source>
</evidence>
<gene>
    <name evidence="6" type="primary">ppk</name>
    <name evidence="12" type="ORF">BKG92_00010</name>
</gene>
<evidence type="ECO:0000259" key="9">
    <source>
        <dbReference type="Pfam" id="PF13089"/>
    </source>
</evidence>
<feature type="binding site" evidence="6">
    <location>
        <position position="470"/>
    </location>
    <ligand>
        <name>ATP</name>
        <dbReference type="ChEBI" id="CHEBI:30616"/>
    </ligand>
</feature>
<dbReference type="AlphaFoldDB" id="A0A1V3L2W2"/>
<dbReference type="PANTHER" id="PTHR30218">
    <property type="entry name" value="POLYPHOSPHATE KINASE"/>
    <property type="match status" value="1"/>
</dbReference>
<dbReference type="EC" id="2.7.4.1" evidence="6 7"/>
<evidence type="ECO:0000256" key="1">
    <source>
        <dbReference type="ARBA" id="ARBA00022553"/>
    </source>
</evidence>
<evidence type="ECO:0000259" key="8">
    <source>
        <dbReference type="Pfam" id="PF02503"/>
    </source>
</evidence>
<dbReference type="GO" id="GO:0009358">
    <property type="term" value="C:polyphosphate kinase complex"/>
    <property type="evidence" value="ECO:0007669"/>
    <property type="project" value="InterPro"/>
</dbReference>
<dbReference type="GO" id="GO:0008976">
    <property type="term" value="F:polyphosphate kinase activity"/>
    <property type="evidence" value="ECO:0007669"/>
    <property type="project" value="UniProtKB-UniRule"/>
</dbReference>
<dbReference type="SUPFAM" id="SSF140356">
    <property type="entry name" value="PPK N-terminal domain-like"/>
    <property type="match status" value="1"/>
</dbReference>
<keyword evidence="4 6" id="KW-0418">Kinase</keyword>
<comment type="similarity">
    <text evidence="6 7">Belongs to the polyphosphate kinase 1 (PPK1) family.</text>
</comment>
<dbReference type="PANTHER" id="PTHR30218:SF0">
    <property type="entry name" value="POLYPHOSPHATE KINASE"/>
    <property type="match status" value="1"/>
</dbReference>
<evidence type="ECO:0000313" key="13">
    <source>
        <dbReference type="Proteomes" id="UP000188573"/>
    </source>
</evidence>
<dbReference type="Pfam" id="PF13090">
    <property type="entry name" value="PP_kinase_C"/>
    <property type="match status" value="1"/>
</dbReference>
<feature type="binding site" evidence="6">
    <location>
        <position position="407"/>
    </location>
    <ligand>
        <name>Mg(2+)</name>
        <dbReference type="ChEBI" id="CHEBI:18420"/>
    </ligand>
</feature>
<keyword evidence="5 6" id="KW-0067">ATP-binding</keyword>
<dbReference type="InterPro" id="IPR036830">
    <property type="entry name" value="PP_kinase_middle_dom_sf"/>
</dbReference>